<dbReference type="InterPro" id="IPR007995">
    <property type="entry name" value="DUF742"/>
</dbReference>
<dbReference type="AlphaFoldDB" id="A0A8J7WQ74"/>
<sequence>MVTDGRVAAEAGLPVETQVVATAEGLGQLGALAFERRAIVEICGTPLSLAEVAVKLRLHLNVVRVLAGDLRAGRLLAVHVPRSGTSSDIDVLRRVIDGLRAIPTSVGSRDAD</sequence>
<gene>
    <name evidence="1" type="ORF">KGA66_20760</name>
</gene>
<dbReference type="Proteomes" id="UP000677913">
    <property type="component" value="Unassembled WGS sequence"/>
</dbReference>
<comment type="caution">
    <text evidence="1">The sequence shown here is derived from an EMBL/GenBank/DDBJ whole genome shotgun (WGS) entry which is preliminary data.</text>
</comment>
<keyword evidence="2" id="KW-1185">Reference proteome</keyword>
<protein>
    <submittedName>
        <fullName evidence="1">DUF742 domain-containing protein</fullName>
    </submittedName>
</protein>
<accession>A0A8J7WQ74</accession>
<dbReference type="EMBL" id="JAGSXH010000086">
    <property type="protein sequence ID" value="MBS2965493.1"/>
    <property type="molecule type" value="Genomic_DNA"/>
</dbReference>
<evidence type="ECO:0000313" key="1">
    <source>
        <dbReference type="EMBL" id="MBS2965493.1"/>
    </source>
</evidence>
<evidence type="ECO:0000313" key="2">
    <source>
        <dbReference type="Proteomes" id="UP000677913"/>
    </source>
</evidence>
<organism evidence="1 2">
    <name type="scientific">Actinocrinis puniceicyclus</name>
    <dbReference type="NCBI Taxonomy" id="977794"/>
    <lineage>
        <taxon>Bacteria</taxon>
        <taxon>Bacillati</taxon>
        <taxon>Actinomycetota</taxon>
        <taxon>Actinomycetes</taxon>
        <taxon>Catenulisporales</taxon>
        <taxon>Actinospicaceae</taxon>
        <taxon>Actinocrinis</taxon>
    </lineage>
</organism>
<name>A0A8J7WQ74_9ACTN</name>
<dbReference type="PANTHER" id="PTHR36221:SF1">
    <property type="entry name" value="DUF742 DOMAIN-CONTAINING PROTEIN"/>
    <property type="match status" value="1"/>
</dbReference>
<dbReference type="PANTHER" id="PTHR36221">
    <property type="entry name" value="DUF742 DOMAIN-CONTAINING PROTEIN"/>
    <property type="match status" value="1"/>
</dbReference>
<dbReference type="Pfam" id="PF05331">
    <property type="entry name" value="DUF742"/>
    <property type="match status" value="1"/>
</dbReference>
<reference evidence="1" key="1">
    <citation type="submission" date="2021-04" db="EMBL/GenBank/DDBJ databases">
        <title>Genome based classification of Actinospica acidithermotolerans sp. nov., an actinobacterium isolated from an Indonesian hot spring.</title>
        <authorList>
            <person name="Kusuma A.B."/>
            <person name="Putra K.E."/>
            <person name="Nafisah S."/>
            <person name="Loh J."/>
            <person name="Nouioui I."/>
            <person name="Goodfellow M."/>
        </authorList>
    </citation>
    <scope>NUCLEOTIDE SEQUENCE</scope>
    <source>
        <strain evidence="1">DSM 45618</strain>
    </source>
</reference>
<proteinExistence type="predicted"/>